<accession>A0A158PBD8</accession>
<dbReference type="PRINTS" id="PR00449">
    <property type="entry name" value="RASTRNSFRMNG"/>
</dbReference>
<dbReference type="FunFam" id="3.40.50.300:FF:001179">
    <property type="entry name" value="Rho family GTPase"/>
    <property type="match status" value="1"/>
</dbReference>
<dbReference type="GO" id="GO:0003924">
    <property type="term" value="F:GTPase activity"/>
    <property type="evidence" value="ECO:0007669"/>
    <property type="project" value="InterPro"/>
</dbReference>
<evidence type="ECO:0000313" key="12">
    <source>
        <dbReference type="WBParaSite" id="ACAC_0001079501-mRNA-1"/>
    </source>
</evidence>
<dbReference type="InterPro" id="IPR005225">
    <property type="entry name" value="Small_GTP-bd"/>
</dbReference>
<evidence type="ECO:0000256" key="3">
    <source>
        <dbReference type="ARBA" id="ARBA00022448"/>
    </source>
</evidence>
<dbReference type="SUPFAM" id="SSF140111">
    <property type="entry name" value="Endosomal sorting complex assembly domain"/>
    <property type="match status" value="1"/>
</dbReference>
<dbReference type="InterPro" id="IPR001806">
    <property type="entry name" value="Small_GTPase"/>
</dbReference>
<dbReference type="NCBIfam" id="TIGR00231">
    <property type="entry name" value="small_GTP"/>
    <property type="match status" value="1"/>
</dbReference>
<dbReference type="PROSITE" id="PS51419">
    <property type="entry name" value="RAB"/>
    <property type="match status" value="1"/>
</dbReference>
<dbReference type="AlphaFoldDB" id="A0A158PBD8"/>
<dbReference type="SUPFAM" id="SSF52540">
    <property type="entry name" value="P-loop containing nucleoside triphosphate hydrolases"/>
    <property type="match status" value="1"/>
</dbReference>
<dbReference type="Gene3D" id="6.10.250.370">
    <property type="match status" value="1"/>
</dbReference>
<keyword evidence="11" id="KW-1185">Reference proteome</keyword>
<dbReference type="Pfam" id="PF09454">
    <property type="entry name" value="Vps23_core"/>
    <property type="match status" value="1"/>
</dbReference>
<evidence type="ECO:0000256" key="8">
    <source>
        <dbReference type="SAM" id="Coils"/>
    </source>
</evidence>
<dbReference type="Pfam" id="PF00071">
    <property type="entry name" value="Ras"/>
    <property type="match status" value="1"/>
</dbReference>
<keyword evidence="6" id="KW-0653">Protein transport</keyword>
<dbReference type="SUPFAM" id="SSF54495">
    <property type="entry name" value="UBC-like"/>
    <property type="match status" value="1"/>
</dbReference>
<dbReference type="Gene3D" id="6.10.140.820">
    <property type="match status" value="1"/>
</dbReference>
<feature type="compositionally biased region" description="Low complexity" evidence="9">
    <location>
        <begin position="107"/>
        <end position="119"/>
    </location>
</feature>
<keyword evidence="8" id="KW-0175">Coiled coil</keyword>
<name>A0A158PBD8_ANGCA</name>
<evidence type="ECO:0000256" key="1">
    <source>
        <dbReference type="ARBA" id="ARBA00004177"/>
    </source>
</evidence>
<dbReference type="InterPro" id="IPR027417">
    <property type="entry name" value="P-loop_NTPase"/>
</dbReference>
<feature type="region of interest" description="Disordered" evidence="9">
    <location>
        <begin position="107"/>
        <end position="176"/>
    </location>
</feature>
<evidence type="ECO:0000256" key="7">
    <source>
        <dbReference type="ARBA" id="ARBA00023134"/>
    </source>
</evidence>
<evidence type="ECO:0000256" key="4">
    <source>
        <dbReference type="ARBA" id="ARBA00022741"/>
    </source>
</evidence>
<proteinExistence type="inferred from homology"/>
<organism evidence="11 12">
    <name type="scientific">Angiostrongylus cantonensis</name>
    <name type="common">Rat lungworm</name>
    <dbReference type="NCBI Taxonomy" id="6313"/>
    <lineage>
        <taxon>Eukaryota</taxon>
        <taxon>Metazoa</taxon>
        <taxon>Ecdysozoa</taxon>
        <taxon>Nematoda</taxon>
        <taxon>Chromadorea</taxon>
        <taxon>Rhabditida</taxon>
        <taxon>Rhabditina</taxon>
        <taxon>Rhabditomorpha</taxon>
        <taxon>Strongyloidea</taxon>
        <taxon>Metastrongylidae</taxon>
        <taxon>Angiostrongylus</taxon>
    </lineage>
</organism>
<dbReference type="GO" id="GO:0007264">
    <property type="term" value="P:small GTPase-mediated signal transduction"/>
    <property type="evidence" value="ECO:0007669"/>
    <property type="project" value="InterPro"/>
</dbReference>
<evidence type="ECO:0000256" key="5">
    <source>
        <dbReference type="ARBA" id="ARBA00022753"/>
    </source>
</evidence>
<dbReference type="WBParaSite" id="ACAC_0001079501-mRNA-1">
    <property type="protein sequence ID" value="ACAC_0001079501-mRNA-1"/>
    <property type="gene ID" value="ACAC_0001079501"/>
</dbReference>
<feature type="compositionally biased region" description="Pro residues" evidence="9">
    <location>
        <begin position="120"/>
        <end position="137"/>
    </location>
</feature>
<protein>
    <submittedName>
        <fullName evidence="12">SB domain-containing protein</fullName>
    </submittedName>
</protein>
<dbReference type="GO" id="GO:0015031">
    <property type="term" value="P:protein transport"/>
    <property type="evidence" value="ECO:0007669"/>
    <property type="project" value="UniProtKB-KW"/>
</dbReference>
<dbReference type="GO" id="GO:0005525">
    <property type="term" value="F:GTP binding"/>
    <property type="evidence" value="ECO:0007669"/>
    <property type="project" value="UniProtKB-KW"/>
</dbReference>
<dbReference type="InterPro" id="IPR003578">
    <property type="entry name" value="Small_GTPase_Rho"/>
</dbReference>
<dbReference type="Proteomes" id="UP000035642">
    <property type="component" value="Unassembled WGS sequence"/>
</dbReference>
<keyword evidence="3" id="KW-0813">Transport</keyword>
<dbReference type="InterPro" id="IPR016135">
    <property type="entry name" value="UBQ-conjugating_enzyme/RWD"/>
</dbReference>
<dbReference type="PROSITE" id="PS51421">
    <property type="entry name" value="RAS"/>
    <property type="match status" value="1"/>
</dbReference>
<evidence type="ECO:0000313" key="11">
    <source>
        <dbReference type="Proteomes" id="UP000035642"/>
    </source>
</evidence>
<feature type="compositionally biased region" description="Polar residues" evidence="9">
    <location>
        <begin position="142"/>
        <end position="171"/>
    </location>
</feature>
<dbReference type="GO" id="GO:0005768">
    <property type="term" value="C:endosome"/>
    <property type="evidence" value="ECO:0007669"/>
    <property type="project" value="UniProtKB-SubCell"/>
</dbReference>
<reference evidence="12" key="2">
    <citation type="submission" date="2016-04" db="UniProtKB">
        <authorList>
            <consortium name="WormBaseParasite"/>
        </authorList>
    </citation>
    <scope>IDENTIFICATION</scope>
</reference>
<keyword evidence="7" id="KW-0342">GTP-binding</keyword>
<evidence type="ECO:0000256" key="9">
    <source>
        <dbReference type="SAM" id="MobiDB-lite"/>
    </source>
</evidence>
<dbReference type="Gene3D" id="3.40.50.300">
    <property type="entry name" value="P-loop containing nucleotide triphosphate hydrolases"/>
    <property type="match status" value="1"/>
</dbReference>
<evidence type="ECO:0000259" key="10">
    <source>
        <dbReference type="Pfam" id="PF09454"/>
    </source>
</evidence>
<comment type="similarity">
    <text evidence="2">Belongs to the small GTPase superfamily. Rho family.</text>
</comment>
<comment type="subcellular location">
    <subcellularLocation>
        <location evidence="1">Endosome</location>
    </subcellularLocation>
</comment>
<feature type="coiled-coil region" evidence="8">
    <location>
        <begin position="232"/>
        <end position="266"/>
    </location>
</feature>
<dbReference type="Gene3D" id="3.10.110.10">
    <property type="entry name" value="Ubiquitin Conjugating Enzyme"/>
    <property type="match status" value="2"/>
</dbReference>
<dbReference type="SMART" id="SM00174">
    <property type="entry name" value="RHO"/>
    <property type="match status" value="1"/>
</dbReference>
<dbReference type="CDD" id="cd11685">
    <property type="entry name" value="UEV_TSG101-like"/>
    <property type="match status" value="1"/>
</dbReference>
<evidence type="ECO:0000256" key="6">
    <source>
        <dbReference type="ARBA" id="ARBA00022927"/>
    </source>
</evidence>
<dbReference type="PANTHER" id="PTHR24072">
    <property type="entry name" value="RHO FAMILY GTPASE"/>
    <property type="match status" value="1"/>
</dbReference>
<feature type="domain" description="SB" evidence="10">
    <location>
        <begin position="285"/>
        <end position="329"/>
    </location>
</feature>
<dbReference type="PROSITE" id="PS51420">
    <property type="entry name" value="RHO"/>
    <property type="match status" value="1"/>
</dbReference>
<dbReference type="InterPro" id="IPR017916">
    <property type="entry name" value="SB_dom"/>
</dbReference>
<dbReference type="SMART" id="SM00173">
    <property type="entry name" value="RAS"/>
    <property type="match status" value="1"/>
</dbReference>
<keyword evidence="5" id="KW-0967">Endosome</keyword>
<reference evidence="11" key="1">
    <citation type="submission" date="2012-09" db="EMBL/GenBank/DDBJ databases">
        <authorList>
            <person name="Martin A.A."/>
        </authorList>
    </citation>
    <scope>NUCLEOTIDE SEQUENCE</scope>
</reference>
<dbReference type="InterPro" id="IPR037202">
    <property type="entry name" value="ESCRT_assembly_dom"/>
</dbReference>
<keyword evidence="4" id="KW-0547">Nucleotide-binding</keyword>
<dbReference type="SMART" id="SM00175">
    <property type="entry name" value="RAB"/>
    <property type="match status" value="1"/>
</dbReference>
<sequence>MSSNNKKVQQCLEKSSAKYVDSAKSDILGALAEFKDLIPDIESFTFPDGTTKTAFRLRGTIPQGRIFLPYLNEWRFPGYDLNGLLQVMAMVFQEKCPVFAKSSSSNSRLAASSTTSQPTPTYPTPYPSTNPSMPTPFPTSLMPFSSQTPYPSANTLFGSTSMNTPYPQSNVPTRTPPPIPAPPLSTASHSTGFEQEHIRISIVTALEDKLKIRLREKMGTSHAEMASIRETHSELQAGQRSIRRMIEELEKQQNFFQDKKAELTRALEECGDSKNDGKSVDIDNAIDAATPLHRQILNNYVQDLACDDVIYALGQALKEKKISVQEYLRYKLIGIRSIDMQAIKCVVVGDGAVGKTCLLISYTTNAFPGEYIPTVFDNYSANVMVDGRPINLGLWDTAGQEDYDRIIQFSRLRPLSYPQTDVFLVCFSLVNPASFENVRAKWYPEVSHHCPTTPIILVGTKADLRDDGETIERYGVHKFRKFSRLC</sequence>
<evidence type="ECO:0000256" key="2">
    <source>
        <dbReference type="ARBA" id="ARBA00010142"/>
    </source>
</evidence>
<dbReference type="STRING" id="6313.A0A158PBD8"/>